<keyword evidence="6 10" id="KW-1133">Transmembrane helix</keyword>
<organism evidence="11 12">
    <name type="scientific">Archangium gephyra</name>
    <dbReference type="NCBI Taxonomy" id="48"/>
    <lineage>
        <taxon>Bacteria</taxon>
        <taxon>Pseudomonadati</taxon>
        <taxon>Myxococcota</taxon>
        <taxon>Myxococcia</taxon>
        <taxon>Myxococcales</taxon>
        <taxon>Cystobacterineae</taxon>
        <taxon>Archangiaceae</taxon>
        <taxon>Archangium</taxon>
    </lineage>
</organism>
<evidence type="ECO:0000256" key="1">
    <source>
        <dbReference type="ARBA" id="ARBA00004651"/>
    </source>
</evidence>
<feature type="transmembrane region" description="Helical" evidence="10">
    <location>
        <begin position="392"/>
        <end position="414"/>
    </location>
</feature>
<dbReference type="Proteomes" id="UP000256345">
    <property type="component" value="Unassembled WGS sequence"/>
</dbReference>
<feature type="transmembrane region" description="Helical" evidence="10">
    <location>
        <begin position="119"/>
        <end position="145"/>
    </location>
</feature>
<feature type="transmembrane region" description="Helical" evidence="10">
    <location>
        <begin position="77"/>
        <end position="98"/>
    </location>
</feature>
<protein>
    <recommendedName>
        <fullName evidence="9">Multidrug-efflux transporter</fullName>
    </recommendedName>
</protein>
<dbReference type="EMBL" id="QUMU01000003">
    <property type="protein sequence ID" value="REG34372.1"/>
    <property type="molecule type" value="Genomic_DNA"/>
</dbReference>
<dbReference type="PIRSF" id="PIRSF006603">
    <property type="entry name" value="DinF"/>
    <property type="match status" value="1"/>
</dbReference>
<comment type="caution">
    <text evidence="11">The sequence shown here is derived from an EMBL/GenBank/DDBJ whole genome shotgun (WGS) entry which is preliminary data.</text>
</comment>
<dbReference type="InterPro" id="IPR050222">
    <property type="entry name" value="MATE_MdtK"/>
</dbReference>
<comment type="subcellular location">
    <subcellularLocation>
        <location evidence="1">Cell membrane</location>
        <topology evidence="1">Multi-pass membrane protein</topology>
    </subcellularLocation>
</comment>
<sequence>MKRGVPLRSPVPGGWSLPSSGCDRFLPSMSPPTVTSRGAELRELWKLAIPIIIAQLGHSLMGFVDTAVLARAGLAELSAVAISNTVLFVVISLGAGLIMGLDPQVSQSFGAGNEARARLLLWHGSYMAVVAGILFALVMVGGLYLLPLLGVDFVELPQMKDYLTWRAPGLPLILLFFTARAYLQGVGRTGALVVATIVANAVNLVADVLLVFGGAGLPAFLGPLREVPALGIKGAALSTTVCAALQWFIVAQAVRRVPGEVPAPRAEWAMIRKTVWLGLPISLHILADEGIYAVTAMLARGFGPESISAIQIVMSYGIFSFAVTSGIGNAGSVRVGWAVGAGNPEQVRQSGRVALASGALFTACSALAFAAFPQHLVRLIGAPAEVVPLLVPLLMVTALFQFSDGVLGVGAGVLRGMGETRFTSVAVMAGHYGVGLPVALLLGYGLGQGVVGLWGGLCAGLTTMALAIIWRFERLSTSTPLPVQA</sequence>
<dbReference type="InterPro" id="IPR048279">
    <property type="entry name" value="MdtK-like"/>
</dbReference>
<feature type="transmembrane region" description="Helical" evidence="10">
    <location>
        <begin position="47"/>
        <end position="71"/>
    </location>
</feature>
<keyword evidence="2" id="KW-0813">Transport</keyword>
<evidence type="ECO:0000256" key="3">
    <source>
        <dbReference type="ARBA" id="ARBA00022449"/>
    </source>
</evidence>
<dbReference type="PANTHER" id="PTHR43298:SF2">
    <property type="entry name" value="FMN_FAD EXPORTER YEEO-RELATED"/>
    <property type="match status" value="1"/>
</dbReference>
<dbReference type="CDD" id="cd13131">
    <property type="entry name" value="MATE_NorM_like"/>
    <property type="match status" value="1"/>
</dbReference>
<feature type="transmembrane region" description="Helical" evidence="10">
    <location>
        <begin position="310"/>
        <end position="332"/>
    </location>
</feature>
<dbReference type="Pfam" id="PF01554">
    <property type="entry name" value="MatE"/>
    <property type="match status" value="2"/>
</dbReference>
<keyword evidence="5 10" id="KW-0812">Transmembrane</keyword>
<feature type="transmembrane region" description="Helical" evidence="10">
    <location>
        <begin position="353"/>
        <end position="372"/>
    </location>
</feature>
<dbReference type="InterPro" id="IPR002528">
    <property type="entry name" value="MATE_fam"/>
</dbReference>
<gene>
    <name evidence="11" type="ORF">ATI61_103265</name>
</gene>
<keyword evidence="3" id="KW-0050">Antiport</keyword>
<feature type="transmembrane region" description="Helical" evidence="10">
    <location>
        <begin position="190"/>
        <end position="215"/>
    </location>
</feature>
<dbReference type="NCBIfam" id="TIGR00797">
    <property type="entry name" value="matE"/>
    <property type="match status" value="1"/>
</dbReference>
<evidence type="ECO:0000313" key="12">
    <source>
        <dbReference type="Proteomes" id="UP000256345"/>
    </source>
</evidence>
<keyword evidence="7" id="KW-0406">Ion transport</keyword>
<dbReference type="PANTHER" id="PTHR43298">
    <property type="entry name" value="MULTIDRUG RESISTANCE PROTEIN NORM-RELATED"/>
    <property type="match status" value="1"/>
</dbReference>
<evidence type="ECO:0000256" key="9">
    <source>
        <dbReference type="ARBA" id="ARBA00031636"/>
    </source>
</evidence>
<evidence type="ECO:0000256" key="4">
    <source>
        <dbReference type="ARBA" id="ARBA00022475"/>
    </source>
</evidence>
<evidence type="ECO:0000256" key="7">
    <source>
        <dbReference type="ARBA" id="ARBA00023065"/>
    </source>
</evidence>
<feature type="transmembrane region" description="Helical" evidence="10">
    <location>
        <begin position="165"/>
        <end position="183"/>
    </location>
</feature>
<feature type="transmembrane region" description="Helical" evidence="10">
    <location>
        <begin position="426"/>
        <end position="446"/>
    </location>
</feature>
<evidence type="ECO:0000313" key="11">
    <source>
        <dbReference type="EMBL" id="REG34372.1"/>
    </source>
</evidence>
<keyword evidence="4" id="KW-1003">Cell membrane</keyword>
<feature type="transmembrane region" description="Helical" evidence="10">
    <location>
        <begin position="275"/>
        <end position="298"/>
    </location>
</feature>
<evidence type="ECO:0000256" key="8">
    <source>
        <dbReference type="ARBA" id="ARBA00023136"/>
    </source>
</evidence>
<name>A0ABX9K6K5_9BACT</name>
<reference evidence="11 12" key="1">
    <citation type="submission" date="2018-08" db="EMBL/GenBank/DDBJ databases">
        <title>Genomic Encyclopedia of Archaeal and Bacterial Type Strains, Phase II (KMG-II): from individual species to whole genera.</title>
        <authorList>
            <person name="Goeker M."/>
        </authorList>
    </citation>
    <scope>NUCLEOTIDE SEQUENCE [LARGE SCALE GENOMIC DNA]</scope>
    <source>
        <strain evidence="11 12">DSM 2261</strain>
    </source>
</reference>
<evidence type="ECO:0000256" key="10">
    <source>
        <dbReference type="SAM" id="Phobius"/>
    </source>
</evidence>
<accession>A0ABX9K6K5</accession>
<keyword evidence="12" id="KW-1185">Reference proteome</keyword>
<proteinExistence type="predicted"/>
<evidence type="ECO:0000256" key="5">
    <source>
        <dbReference type="ARBA" id="ARBA00022692"/>
    </source>
</evidence>
<evidence type="ECO:0000256" key="6">
    <source>
        <dbReference type="ARBA" id="ARBA00022989"/>
    </source>
</evidence>
<feature type="transmembrane region" description="Helical" evidence="10">
    <location>
        <begin position="235"/>
        <end position="254"/>
    </location>
</feature>
<keyword evidence="8 10" id="KW-0472">Membrane</keyword>
<feature type="transmembrane region" description="Helical" evidence="10">
    <location>
        <begin position="452"/>
        <end position="472"/>
    </location>
</feature>
<evidence type="ECO:0000256" key="2">
    <source>
        <dbReference type="ARBA" id="ARBA00022448"/>
    </source>
</evidence>